<evidence type="ECO:0000256" key="3">
    <source>
        <dbReference type="ARBA" id="ARBA00023224"/>
    </source>
</evidence>
<keyword evidence="3" id="KW-0807">Transducer</keyword>
<dbReference type="eggNOG" id="KOG0082">
    <property type="taxonomic scope" value="Eukaryota"/>
</dbReference>
<dbReference type="GO" id="GO:0005834">
    <property type="term" value="C:heterotrimeric G-protein complex"/>
    <property type="evidence" value="ECO:0007669"/>
    <property type="project" value="TreeGrafter"/>
</dbReference>
<dbReference type="GeneID" id="20675247"/>
<dbReference type="InterPro" id="IPR001019">
    <property type="entry name" value="Gprotein_alpha_su"/>
</dbReference>
<dbReference type="InterPro" id="IPR027417">
    <property type="entry name" value="P-loop_NTPase"/>
</dbReference>
<protein>
    <recommendedName>
        <fullName evidence="9">G-alpha-domain-containing protein</fullName>
    </recommendedName>
</protein>
<name>W4K3G7_HETIT</name>
<dbReference type="GO" id="GO:0003924">
    <property type="term" value="F:GTPase activity"/>
    <property type="evidence" value="ECO:0007669"/>
    <property type="project" value="InterPro"/>
</dbReference>
<evidence type="ECO:0000313" key="8">
    <source>
        <dbReference type="Proteomes" id="UP000030671"/>
    </source>
</evidence>
<dbReference type="PROSITE" id="PS51882">
    <property type="entry name" value="G_ALPHA"/>
    <property type="match status" value="1"/>
</dbReference>
<dbReference type="STRING" id="747525.W4K3G7"/>
<feature type="binding site" evidence="5">
    <location>
        <position position="289"/>
    </location>
    <ligand>
        <name>Mg(2+)</name>
        <dbReference type="ChEBI" id="CHEBI:18420"/>
    </ligand>
</feature>
<dbReference type="Gene3D" id="3.40.50.300">
    <property type="entry name" value="P-loop containing nucleotide triphosphate hydrolases"/>
    <property type="match status" value="2"/>
</dbReference>
<proteinExistence type="predicted"/>
<evidence type="ECO:0000256" key="6">
    <source>
        <dbReference type="SAM" id="MobiDB-lite"/>
    </source>
</evidence>
<keyword evidence="8" id="KW-1185">Reference proteome</keyword>
<keyword evidence="5" id="KW-0460">Magnesium</keyword>
<feature type="binding site" evidence="4">
    <location>
        <begin position="382"/>
        <end position="385"/>
    </location>
    <ligand>
        <name>GTP</name>
        <dbReference type="ChEBI" id="CHEBI:37565"/>
    </ligand>
</feature>
<dbReference type="SUPFAM" id="SSF52540">
    <property type="entry name" value="P-loop containing nucleoside triphosphate hydrolases"/>
    <property type="match status" value="1"/>
</dbReference>
<feature type="compositionally biased region" description="Polar residues" evidence="6">
    <location>
        <begin position="74"/>
        <end position="83"/>
    </location>
</feature>
<dbReference type="AlphaFoldDB" id="W4K3G7"/>
<reference evidence="7 8" key="1">
    <citation type="journal article" date="2012" name="New Phytol.">
        <title>Insight into trade-off between wood decay and parasitism from the genome of a fungal forest pathogen.</title>
        <authorList>
            <person name="Olson A."/>
            <person name="Aerts A."/>
            <person name="Asiegbu F."/>
            <person name="Belbahri L."/>
            <person name="Bouzid O."/>
            <person name="Broberg A."/>
            <person name="Canback B."/>
            <person name="Coutinho P.M."/>
            <person name="Cullen D."/>
            <person name="Dalman K."/>
            <person name="Deflorio G."/>
            <person name="van Diepen L.T."/>
            <person name="Dunand C."/>
            <person name="Duplessis S."/>
            <person name="Durling M."/>
            <person name="Gonthier P."/>
            <person name="Grimwood J."/>
            <person name="Fossdal C.G."/>
            <person name="Hansson D."/>
            <person name="Henrissat B."/>
            <person name="Hietala A."/>
            <person name="Himmelstrand K."/>
            <person name="Hoffmeister D."/>
            <person name="Hogberg N."/>
            <person name="James T.Y."/>
            <person name="Karlsson M."/>
            <person name="Kohler A."/>
            <person name="Kues U."/>
            <person name="Lee Y.H."/>
            <person name="Lin Y.C."/>
            <person name="Lind M."/>
            <person name="Lindquist E."/>
            <person name="Lombard V."/>
            <person name="Lucas S."/>
            <person name="Lunden K."/>
            <person name="Morin E."/>
            <person name="Murat C."/>
            <person name="Park J."/>
            <person name="Raffaello T."/>
            <person name="Rouze P."/>
            <person name="Salamov A."/>
            <person name="Schmutz J."/>
            <person name="Solheim H."/>
            <person name="Stahlberg J."/>
            <person name="Velez H."/>
            <person name="de Vries R.P."/>
            <person name="Wiebenga A."/>
            <person name="Woodward S."/>
            <person name="Yakovlev I."/>
            <person name="Garbelotto M."/>
            <person name="Martin F."/>
            <person name="Grigoriev I.V."/>
            <person name="Stenlid J."/>
        </authorList>
    </citation>
    <scope>NUCLEOTIDE SEQUENCE [LARGE SCALE GENOMIC DNA]</scope>
    <source>
        <strain evidence="7 8">TC 32-1</strain>
    </source>
</reference>
<dbReference type="GO" id="GO:0007188">
    <property type="term" value="P:adenylate cyclase-modulating G protein-coupled receptor signaling pathway"/>
    <property type="evidence" value="ECO:0007669"/>
    <property type="project" value="TreeGrafter"/>
</dbReference>
<keyword evidence="5" id="KW-0479">Metal-binding</keyword>
<dbReference type="OrthoDB" id="5817230at2759"/>
<dbReference type="HOGENOM" id="CLU_014184_1_1_1"/>
<keyword evidence="1 4" id="KW-0547">Nucleotide-binding</keyword>
<accession>W4K3G7</accession>
<dbReference type="PANTHER" id="PTHR10218">
    <property type="entry name" value="GTP-BINDING PROTEIN ALPHA SUBUNIT"/>
    <property type="match status" value="1"/>
</dbReference>
<dbReference type="GO" id="GO:0031683">
    <property type="term" value="F:G-protein beta/gamma-subunit complex binding"/>
    <property type="evidence" value="ECO:0007669"/>
    <property type="project" value="InterPro"/>
</dbReference>
<evidence type="ECO:0000313" key="7">
    <source>
        <dbReference type="EMBL" id="ETW80274.1"/>
    </source>
</evidence>
<dbReference type="Pfam" id="PF00503">
    <property type="entry name" value="G-alpha"/>
    <property type="match status" value="1"/>
</dbReference>
<evidence type="ECO:0000256" key="2">
    <source>
        <dbReference type="ARBA" id="ARBA00023134"/>
    </source>
</evidence>
<evidence type="ECO:0000256" key="4">
    <source>
        <dbReference type="PIRSR" id="PIRSR601019-1"/>
    </source>
</evidence>
<dbReference type="PRINTS" id="PR00318">
    <property type="entry name" value="GPROTEINA"/>
</dbReference>
<organism evidence="7 8">
    <name type="scientific">Heterobasidion irregulare (strain TC 32-1)</name>
    <dbReference type="NCBI Taxonomy" id="747525"/>
    <lineage>
        <taxon>Eukaryota</taxon>
        <taxon>Fungi</taxon>
        <taxon>Dikarya</taxon>
        <taxon>Basidiomycota</taxon>
        <taxon>Agaricomycotina</taxon>
        <taxon>Agaricomycetes</taxon>
        <taxon>Russulales</taxon>
        <taxon>Bondarzewiaceae</taxon>
        <taxon>Heterobasidion</taxon>
        <taxon>Heterobasidion annosum species complex</taxon>
    </lineage>
</organism>
<dbReference type="Gene3D" id="1.10.400.10">
    <property type="entry name" value="GI Alpha 1, domain 2-like"/>
    <property type="match status" value="1"/>
</dbReference>
<dbReference type="SUPFAM" id="SSF47895">
    <property type="entry name" value="Transducin (alpha subunit), insertion domain"/>
    <property type="match status" value="1"/>
</dbReference>
<evidence type="ECO:0008006" key="9">
    <source>
        <dbReference type="Google" id="ProtNLM"/>
    </source>
</evidence>
<evidence type="ECO:0000256" key="5">
    <source>
        <dbReference type="PIRSR" id="PIRSR601019-2"/>
    </source>
</evidence>
<dbReference type="InParanoid" id="W4K3G7"/>
<dbReference type="GO" id="GO:0005525">
    <property type="term" value="F:GTP binding"/>
    <property type="evidence" value="ECO:0007669"/>
    <property type="project" value="UniProtKB-KW"/>
</dbReference>
<dbReference type="RefSeq" id="XP_009547047.1">
    <property type="nucleotide sequence ID" value="XM_009548752.1"/>
</dbReference>
<dbReference type="InterPro" id="IPR011025">
    <property type="entry name" value="GproteinA_insert"/>
</dbReference>
<keyword evidence="2 4" id="KW-0342">GTP-binding</keyword>
<dbReference type="GO" id="GO:0005737">
    <property type="term" value="C:cytoplasm"/>
    <property type="evidence" value="ECO:0007669"/>
    <property type="project" value="TreeGrafter"/>
</dbReference>
<dbReference type="EMBL" id="KI925459">
    <property type="protein sequence ID" value="ETW80274.1"/>
    <property type="molecule type" value="Genomic_DNA"/>
</dbReference>
<gene>
    <name evidence="7" type="ORF">HETIRDRAFT_440279</name>
</gene>
<evidence type="ECO:0000256" key="1">
    <source>
        <dbReference type="ARBA" id="ARBA00022741"/>
    </source>
</evidence>
<dbReference type="FunFam" id="3.40.50.300:FF:000720">
    <property type="entry name" value="Guanine nucleotide-binding protein G(k) subunit alpha"/>
    <property type="match status" value="1"/>
</dbReference>
<feature type="region of interest" description="Disordered" evidence="6">
    <location>
        <begin position="74"/>
        <end position="117"/>
    </location>
</feature>
<dbReference type="KEGG" id="hir:HETIRDRAFT_440279"/>
<dbReference type="GO" id="GO:0046872">
    <property type="term" value="F:metal ion binding"/>
    <property type="evidence" value="ECO:0007669"/>
    <property type="project" value="UniProtKB-KW"/>
</dbReference>
<dbReference type="GO" id="GO:0001664">
    <property type="term" value="F:G protein-coupled receptor binding"/>
    <property type="evidence" value="ECO:0007669"/>
    <property type="project" value="TreeGrafter"/>
</dbReference>
<sequence length="471" mass="53535">MRKRHKKPPIKVLLLGQSESGKSTTVKNFQLAYARNAWLEERASWRSVILLNLVRSVNTILDVVSRELAHSESSSRASTRLAFSNSSDETSSEDDEDDRTTQHSHTSSITSRGASNAPKFAFTEQHRLLQLRLGPLRRVQRDLEIRLGAGATENPGDLRGPATPFQSTASQNMSSAVVSSQRHKARPKEFFVHSRSGWRGALSLGRGREGETRIRKGREEAVEEAVEVIAGCSDDIRTLWEDETVHAVLAKRNIRIDDQPGFFLDDVERITSRNYEPSDDDVIRARLRTMGVQEYSFIFEKGSEAGREWIMYDVGGARSYRSAWYPYFMDVNAIIFLAPISVFDEPLAEDRKVNRLEDSFLLWKAVCSSKLLAKVQLILFLNKCDLLQRKLERGQQIRRSVPSFGDRPNEHTAVIKYFRQQFRDISKKYSPEPRGFYSFPTSVVDIKATAVTLGTVREGILRNHLQDAELI</sequence>
<dbReference type="PANTHER" id="PTHR10218:SF360">
    <property type="entry name" value="GUANINE NUCLEOTIDE-BINDING PROTEIN SUBUNIT ALPHA HOMOLOG"/>
    <property type="match status" value="1"/>
</dbReference>
<dbReference type="Proteomes" id="UP000030671">
    <property type="component" value="Unassembled WGS sequence"/>
</dbReference>
<dbReference type="SMART" id="SM00275">
    <property type="entry name" value="G_alpha"/>
    <property type="match status" value="1"/>
</dbReference>